<reference evidence="1" key="1">
    <citation type="submission" date="2018-06" db="EMBL/GenBank/DDBJ databases">
        <authorList>
            <person name="Zhirakovskaya E."/>
        </authorList>
    </citation>
    <scope>NUCLEOTIDE SEQUENCE</scope>
</reference>
<dbReference type="EMBL" id="UOEB01000085">
    <property type="protein sequence ID" value="VAV83482.1"/>
    <property type="molecule type" value="Genomic_DNA"/>
</dbReference>
<evidence type="ECO:0000313" key="1">
    <source>
        <dbReference type="EMBL" id="VAV83482.1"/>
    </source>
</evidence>
<name>A0A3B0QTD7_9ZZZZ</name>
<gene>
    <name evidence="1" type="ORF">MNBD_BACTEROID02-1365</name>
</gene>
<sequence length="123" mass="14422">MVKYIKHLISFLLIFGLTVNECSIYSQINSTNYHQVSYINTRKEFSQKHSELYVYTGQILFEKVLSIVLITYRNLQDVYSTQIQTILKLRIGLYQKINSMKAQHVFLSKIITSSNHYSSLYIA</sequence>
<accession>A0A3B0QTD7</accession>
<organism evidence="1">
    <name type="scientific">hydrothermal vent metagenome</name>
    <dbReference type="NCBI Taxonomy" id="652676"/>
    <lineage>
        <taxon>unclassified sequences</taxon>
        <taxon>metagenomes</taxon>
        <taxon>ecological metagenomes</taxon>
    </lineage>
</organism>
<dbReference type="AlphaFoldDB" id="A0A3B0QTD7"/>
<protein>
    <submittedName>
        <fullName evidence="1">Uncharacterized protein</fullName>
    </submittedName>
</protein>
<proteinExistence type="predicted"/>